<dbReference type="Proteomes" id="UP001149079">
    <property type="component" value="Unassembled WGS sequence"/>
</dbReference>
<dbReference type="AlphaFoldDB" id="A0A9W9H4C6"/>
<feature type="domain" description="SWIRM" evidence="2">
    <location>
        <begin position="193"/>
        <end position="240"/>
    </location>
</feature>
<feature type="region of interest" description="Disordered" evidence="1">
    <location>
        <begin position="101"/>
        <end position="143"/>
    </location>
</feature>
<proteinExistence type="predicted"/>
<dbReference type="Gene3D" id="1.10.10.10">
    <property type="entry name" value="Winged helix-like DNA-binding domain superfamily/Winged helix DNA-binding domain"/>
    <property type="match status" value="1"/>
</dbReference>
<dbReference type="GeneID" id="81403199"/>
<accession>A0A9W9H4C6</accession>
<name>A0A9W9H4C6_9EURO</name>
<organism evidence="3 4">
    <name type="scientific">Penicillium bovifimosum</name>
    <dbReference type="NCBI Taxonomy" id="126998"/>
    <lineage>
        <taxon>Eukaryota</taxon>
        <taxon>Fungi</taxon>
        <taxon>Dikarya</taxon>
        <taxon>Ascomycota</taxon>
        <taxon>Pezizomycotina</taxon>
        <taxon>Eurotiomycetes</taxon>
        <taxon>Eurotiomycetidae</taxon>
        <taxon>Eurotiales</taxon>
        <taxon>Aspergillaceae</taxon>
        <taxon>Penicillium</taxon>
    </lineage>
</organism>
<feature type="compositionally biased region" description="Low complexity" evidence="1">
    <location>
        <begin position="103"/>
        <end position="122"/>
    </location>
</feature>
<dbReference type="Pfam" id="PF04433">
    <property type="entry name" value="SWIRM"/>
    <property type="match status" value="1"/>
</dbReference>
<evidence type="ECO:0000313" key="3">
    <source>
        <dbReference type="EMBL" id="KAJ5138437.1"/>
    </source>
</evidence>
<dbReference type="OrthoDB" id="9982100at2759"/>
<dbReference type="InterPro" id="IPR007526">
    <property type="entry name" value="SWIRM"/>
</dbReference>
<comment type="caution">
    <text evidence="3">The sequence shown here is derived from an EMBL/GenBank/DDBJ whole genome shotgun (WGS) entry which is preliminary data.</text>
</comment>
<dbReference type="InterPro" id="IPR036388">
    <property type="entry name" value="WH-like_DNA-bd_sf"/>
</dbReference>
<dbReference type="InterPro" id="IPR009057">
    <property type="entry name" value="Homeodomain-like_sf"/>
</dbReference>
<sequence>MDMHGATSMGSHAAAGIPPGQDSYIHQYAPDPESITVQGQKPLHFEPTELSEPPAKRLRITHKAYETVSASIPLGSLGNHGPQSQNFLSDGSNFLASTERLYTGGSSSTPNESTTSTDLTSSFDPKLSTSPPPKFLQSPSTKSPAVVFGPNVLESGKVDVSKCRPRSSIPSKIHPTVYAEQCVEAAYASRLNPYALHRQEQELLHDHLCHVHVTIYLNIRNGILLLWGRNPMVAVTRRKHLDVRKIGAG</sequence>
<dbReference type="GO" id="GO:0010468">
    <property type="term" value="P:regulation of gene expression"/>
    <property type="evidence" value="ECO:0007669"/>
    <property type="project" value="UniProtKB-ARBA"/>
</dbReference>
<protein>
    <recommendedName>
        <fullName evidence="2">SWIRM domain-containing protein</fullName>
    </recommendedName>
</protein>
<evidence type="ECO:0000259" key="2">
    <source>
        <dbReference type="Pfam" id="PF04433"/>
    </source>
</evidence>
<dbReference type="RefSeq" id="XP_056523086.1">
    <property type="nucleotide sequence ID" value="XM_056664029.1"/>
</dbReference>
<dbReference type="EMBL" id="JAPQKL010000003">
    <property type="protein sequence ID" value="KAJ5138437.1"/>
    <property type="molecule type" value="Genomic_DNA"/>
</dbReference>
<feature type="region of interest" description="Disordered" evidence="1">
    <location>
        <begin position="1"/>
        <end position="32"/>
    </location>
</feature>
<evidence type="ECO:0000313" key="4">
    <source>
        <dbReference type="Proteomes" id="UP001149079"/>
    </source>
</evidence>
<reference evidence="3" key="2">
    <citation type="journal article" date="2023" name="IMA Fungus">
        <title>Comparative genomic study of the Penicillium genus elucidates a diverse pangenome and 15 lateral gene transfer events.</title>
        <authorList>
            <person name="Petersen C."/>
            <person name="Sorensen T."/>
            <person name="Nielsen M.R."/>
            <person name="Sondergaard T.E."/>
            <person name="Sorensen J.L."/>
            <person name="Fitzpatrick D.A."/>
            <person name="Frisvad J.C."/>
            <person name="Nielsen K.L."/>
        </authorList>
    </citation>
    <scope>NUCLEOTIDE SEQUENCE</scope>
    <source>
        <strain evidence="3">IBT 22155</strain>
    </source>
</reference>
<dbReference type="SUPFAM" id="SSF46689">
    <property type="entry name" value="Homeodomain-like"/>
    <property type="match status" value="1"/>
</dbReference>
<evidence type="ECO:0000256" key="1">
    <source>
        <dbReference type="SAM" id="MobiDB-lite"/>
    </source>
</evidence>
<keyword evidence="4" id="KW-1185">Reference proteome</keyword>
<gene>
    <name evidence="3" type="ORF">N7515_003285</name>
</gene>
<reference evidence="3" key="1">
    <citation type="submission" date="2022-11" db="EMBL/GenBank/DDBJ databases">
        <authorList>
            <person name="Petersen C."/>
        </authorList>
    </citation>
    <scope>NUCLEOTIDE SEQUENCE</scope>
    <source>
        <strain evidence="3">IBT 22155</strain>
    </source>
</reference>